<comment type="caution">
    <text evidence="1">The sequence shown here is derived from an EMBL/GenBank/DDBJ whole genome shotgun (WGS) entry which is preliminary data.</text>
</comment>
<reference evidence="1 2" key="1">
    <citation type="journal article" date="2017" name="Int. J. Syst. Evol. Microbiol.">
        <title>Ramlibacter monticola sp. nov., isolated from forest soil.</title>
        <authorList>
            <person name="Chaudhary D.K."/>
            <person name="Kim J."/>
        </authorList>
    </citation>
    <scope>NUCLEOTIDE SEQUENCE [LARGE SCALE GENOMIC DNA]</scope>
    <source>
        <strain evidence="1 2">KACC 19175</strain>
    </source>
</reference>
<keyword evidence="2" id="KW-1185">Reference proteome</keyword>
<organism evidence="1 2">
    <name type="scientific">Ramlibacter monticola</name>
    <dbReference type="NCBI Taxonomy" id="1926872"/>
    <lineage>
        <taxon>Bacteria</taxon>
        <taxon>Pseudomonadati</taxon>
        <taxon>Pseudomonadota</taxon>
        <taxon>Betaproteobacteria</taxon>
        <taxon>Burkholderiales</taxon>
        <taxon>Comamonadaceae</taxon>
        <taxon>Ramlibacter</taxon>
    </lineage>
</organism>
<name>A0A937CXS1_9BURK</name>
<dbReference type="EMBL" id="JAEQNE010000008">
    <property type="protein sequence ID" value="MBL0394517.1"/>
    <property type="molecule type" value="Genomic_DNA"/>
</dbReference>
<accession>A0A937CXS1</accession>
<dbReference type="RefSeq" id="WP_201677182.1">
    <property type="nucleotide sequence ID" value="NZ_JAEQNE010000008.1"/>
</dbReference>
<evidence type="ECO:0000313" key="1">
    <source>
        <dbReference type="EMBL" id="MBL0394517.1"/>
    </source>
</evidence>
<dbReference type="Proteomes" id="UP000599109">
    <property type="component" value="Unassembled WGS sequence"/>
</dbReference>
<proteinExistence type="predicted"/>
<gene>
    <name evidence="1" type="ORF">JJ685_25485</name>
</gene>
<dbReference type="AlphaFoldDB" id="A0A937CXS1"/>
<sequence length="142" mass="15842">MKLRTLIFLGLLPLLLVLALLVREIAWRHGHPLAQPSAPAPDEAYVAEVRSLPESPLLAPQSSGVFVRGRWALLRSLQPQLVFVGSCDNVDTRWMGRRRLVIECQLRSGEPRLLQALVEDVVIELVIQPHFARARAPAPFAT</sequence>
<evidence type="ECO:0000313" key="2">
    <source>
        <dbReference type="Proteomes" id="UP000599109"/>
    </source>
</evidence>
<protein>
    <submittedName>
        <fullName evidence="1">Uncharacterized protein</fullName>
    </submittedName>
</protein>